<protein>
    <submittedName>
        <fullName evidence="1">Uncharacterized protein</fullName>
    </submittedName>
</protein>
<dbReference type="EMBL" id="LRGB01008869">
    <property type="protein sequence ID" value="KZS00704.1"/>
    <property type="molecule type" value="Genomic_DNA"/>
</dbReference>
<dbReference type="AlphaFoldDB" id="A0A162CXT4"/>
<gene>
    <name evidence="1" type="ORF">APZ42_002894</name>
</gene>
<organism evidence="1 2">
    <name type="scientific">Daphnia magna</name>
    <dbReference type="NCBI Taxonomy" id="35525"/>
    <lineage>
        <taxon>Eukaryota</taxon>
        <taxon>Metazoa</taxon>
        <taxon>Ecdysozoa</taxon>
        <taxon>Arthropoda</taxon>
        <taxon>Crustacea</taxon>
        <taxon>Branchiopoda</taxon>
        <taxon>Diplostraca</taxon>
        <taxon>Cladocera</taxon>
        <taxon>Anomopoda</taxon>
        <taxon>Daphniidae</taxon>
        <taxon>Daphnia</taxon>
    </lineage>
</organism>
<name>A0A162CXT4_9CRUS</name>
<proteinExistence type="predicted"/>
<keyword evidence="2" id="KW-1185">Reference proteome</keyword>
<feature type="non-terminal residue" evidence="1">
    <location>
        <position position="1"/>
    </location>
</feature>
<sequence>IPWISTLAYKNHGLTLEVPELSSARCFVCYFHGPILGHSLGALTTRISHNIPSITLSTMG</sequence>
<reference evidence="1 2" key="1">
    <citation type="submission" date="2016-03" db="EMBL/GenBank/DDBJ databases">
        <title>EvidentialGene: Evidence-directed Construction of Genes on Genomes.</title>
        <authorList>
            <person name="Gilbert D.G."/>
            <person name="Choi J.-H."/>
            <person name="Mockaitis K."/>
            <person name="Colbourne J."/>
            <person name="Pfrender M."/>
        </authorList>
    </citation>
    <scope>NUCLEOTIDE SEQUENCE [LARGE SCALE GENOMIC DNA]</scope>
    <source>
        <strain evidence="1 2">Xinb3</strain>
        <tissue evidence="1">Complete organism</tissue>
    </source>
</reference>
<dbReference type="Proteomes" id="UP000076858">
    <property type="component" value="Unassembled WGS sequence"/>
</dbReference>
<comment type="caution">
    <text evidence="1">The sequence shown here is derived from an EMBL/GenBank/DDBJ whole genome shotgun (WGS) entry which is preliminary data.</text>
</comment>
<evidence type="ECO:0000313" key="1">
    <source>
        <dbReference type="EMBL" id="KZS00704.1"/>
    </source>
</evidence>
<evidence type="ECO:0000313" key="2">
    <source>
        <dbReference type="Proteomes" id="UP000076858"/>
    </source>
</evidence>
<accession>A0A162CXT4</accession>